<gene>
    <name evidence="1" type="ORF">CEK71_13575</name>
</gene>
<keyword evidence="2" id="KW-1185">Reference proteome</keyword>
<dbReference type="KEGG" id="mpsy:CEK71_13575"/>
<dbReference type="Proteomes" id="UP000197019">
    <property type="component" value="Chromosome"/>
</dbReference>
<dbReference type="EMBL" id="CP022129">
    <property type="protein sequence ID" value="ASF47018.1"/>
    <property type="molecule type" value="Genomic_DNA"/>
</dbReference>
<protein>
    <submittedName>
        <fullName evidence="1">Uncharacterized protein</fullName>
    </submittedName>
</protein>
<name>A0A1Z4C0F2_9GAMM</name>
<dbReference type="OrthoDB" id="6107855at2"/>
<dbReference type="AlphaFoldDB" id="A0A1Z4C0F2"/>
<dbReference type="RefSeq" id="WP_088619890.1">
    <property type="nucleotide sequence ID" value="NZ_CP022129.1"/>
</dbReference>
<evidence type="ECO:0000313" key="1">
    <source>
        <dbReference type="EMBL" id="ASF47018.1"/>
    </source>
</evidence>
<reference evidence="1 2" key="1">
    <citation type="submission" date="2017-06" db="EMBL/GenBank/DDBJ databases">
        <title>Genome Sequencing of the methanotroph Methylovulum psychrotolerants str. HV10-M2 isolated from a high-altitude environment.</title>
        <authorList>
            <person name="Mateos-Rivera A."/>
        </authorList>
    </citation>
    <scope>NUCLEOTIDE SEQUENCE [LARGE SCALE GENOMIC DNA]</scope>
    <source>
        <strain evidence="1 2">HV10_M2</strain>
    </source>
</reference>
<evidence type="ECO:0000313" key="2">
    <source>
        <dbReference type="Proteomes" id="UP000197019"/>
    </source>
</evidence>
<sequence>MNKVQFVQEMIIRTCPGQDKFAPAIAHAEWLWAELTKAGYGDPKPDQPKARKSQDWYEALNDRQKRFFNAFWQAFALKTGRNEAARNWQQLGDLSDEQYQKIIEAAGKEARRELVPGQSRKYAQGWLFEQRWKDHQGPPQAAKNAIDTVIGKLSADLVHIKKLYQQSQDEALLPQITKIENAIREARDSKVNNGKPSV</sequence>
<organism evidence="1 2">
    <name type="scientific">Methylovulum psychrotolerans</name>
    <dbReference type="NCBI Taxonomy" id="1704499"/>
    <lineage>
        <taxon>Bacteria</taxon>
        <taxon>Pseudomonadati</taxon>
        <taxon>Pseudomonadota</taxon>
        <taxon>Gammaproteobacteria</taxon>
        <taxon>Methylococcales</taxon>
        <taxon>Methylococcaceae</taxon>
        <taxon>Methylovulum</taxon>
    </lineage>
</organism>
<accession>A0A1Z4C0F2</accession>
<proteinExistence type="predicted"/>